<reference evidence="6 7" key="1">
    <citation type="submission" date="2017-08" db="EMBL/GenBank/DDBJ databases">
        <title>Infants hospitalized years apart are colonized by the same room-sourced microbial strains.</title>
        <authorList>
            <person name="Brooks B."/>
            <person name="Olm M.R."/>
            <person name="Firek B.A."/>
            <person name="Baker R."/>
            <person name="Thomas B.C."/>
            <person name="Morowitz M.J."/>
            <person name="Banfield J.F."/>
        </authorList>
    </citation>
    <scope>NUCLEOTIDE SEQUENCE [LARGE SCALE GENOMIC DNA]</scope>
    <source>
        <strain evidence="6">S2_005_003_R2_43</strain>
    </source>
</reference>
<dbReference type="Gene3D" id="3.40.190.10">
    <property type="entry name" value="Periplasmic binding protein-like II"/>
    <property type="match status" value="2"/>
</dbReference>
<dbReference type="PANTHER" id="PTHR30579:SF7">
    <property type="entry name" value="HTH-TYPE TRANSCRIPTIONAL REGULATOR LRHA-RELATED"/>
    <property type="match status" value="1"/>
</dbReference>
<dbReference type="PRINTS" id="PR00039">
    <property type="entry name" value="HTHLYSR"/>
</dbReference>
<evidence type="ECO:0000313" key="6">
    <source>
        <dbReference type="EMBL" id="PZQ13142.1"/>
    </source>
</evidence>
<dbReference type="Pfam" id="PF03466">
    <property type="entry name" value="LysR_substrate"/>
    <property type="match status" value="1"/>
</dbReference>
<dbReference type="SUPFAM" id="SSF46785">
    <property type="entry name" value="Winged helix' DNA-binding domain"/>
    <property type="match status" value="1"/>
</dbReference>
<dbReference type="EMBL" id="QFPN01000008">
    <property type="protein sequence ID" value="PZQ13142.1"/>
    <property type="molecule type" value="Genomic_DNA"/>
</dbReference>
<dbReference type="AlphaFoldDB" id="A0A2W5K7K8"/>
<dbReference type="Pfam" id="PF00126">
    <property type="entry name" value="HTH_1"/>
    <property type="match status" value="1"/>
</dbReference>
<dbReference type="PROSITE" id="PS50931">
    <property type="entry name" value="HTH_LYSR"/>
    <property type="match status" value="1"/>
</dbReference>
<dbReference type="GO" id="GO:0003700">
    <property type="term" value="F:DNA-binding transcription factor activity"/>
    <property type="evidence" value="ECO:0007669"/>
    <property type="project" value="InterPro"/>
</dbReference>
<dbReference type="GO" id="GO:0003677">
    <property type="term" value="F:DNA binding"/>
    <property type="evidence" value="ECO:0007669"/>
    <property type="project" value="UniProtKB-KW"/>
</dbReference>
<evidence type="ECO:0000259" key="5">
    <source>
        <dbReference type="PROSITE" id="PS50931"/>
    </source>
</evidence>
<evidence type="ECO:0000256" key="3">
    <source>
        <dbReference type="ARBA" id="ARBA00023125"/>
    </source>
</evidence>
<dbReference type="InterPro" id="IPR036388">
    <property type="entry name" value="WH-like_DNA-bd_sf"/>
</dbReference>
<feature type="domain" description="HTH lysR-type" evidence="5">
    <location>
        <begin position="2"/>
        <end position="59"/>
    </location>
</feature>
<keyword evidence="3" id="KW-0238">DNA-binding</keyword>
<proteinExistence type="inferred from homology"/>
<evidence type="ECO:0000256" key="1">
    <source>
        <dbReference type="ARBA" id="ARBA00009437"/>
    </source>
</evidence>
<dbReference type="InterPro" id="IPR000847">
    <property type="entry name" value="LysR_HTH_N"/>
</dbReference>
<dbReference type="InterPro" id="IPR050176">
    <property type="entry name" value="LTTR"/>
</dbReference>
<dbReference type="FunFam" id="1.10.10.10:FF:000001">
    <property type="entry name" value="LysR family transcriptional regulator"/>
    <property type="match status" value="1"/>
</dbReference>
<evidence type="ECO:0000256" key="4">
    <source>
        <dbReference type="ARBA" id="ARBA00023163"/>
    </source>
</evidence>
<dbReference type="InterPro" id="IPR036390">
    <property type="entry name" value="WH_DNA-bd_sf"/>
</dbReference>
<comment type="caution">
    <text evidence="6">The sequence shown here is derived from an EMBL/GenBank/DDBJ whole genome shotgun (WGS) entry which is preliminary data.</text>
</comment>
<protein>
    <submittedName>
        <fullName evidence="6">LysR family transcriptional regulator</fullName>
    </submittedName>
</protein>
<evidence type="ECO:0000313" key="7">
    <source>
        <dbReference type="Proteomes" id="UP000249577"/>
    </source>
</evidence>
<evidence type="ECO:0000256" key="2">
    <source>
        <dbReference type="ARBA" id="ARBA00023015"/>
    </source>
</evidence>
<sequence>MLDLESVRLFVLAADLGNLTRAAEAANTAQPVVSQRIKALEGRLGRRLLDRSPRFVRPTADGEIFLARARDLLAAHDAALGFGREPAVHFAIGASDHALGASLGRLLGPVRDALPPQATLEVRVGLSQEIRALFEAGALDAAVVRREAGGGEGELLGEDPLGWRAASSFRLKPGEPAPLATLGAPCGVRAAAVRALETAGFAWREAFVAGSCAALVAGAAAGFGVAPMGRAGSDGAPDRGPELGLPPLGASPVALLARARSPQAGAAIRALAAGTRAILR</sequence>
<dbReference type="SUPFAM" id="SSF53850">
    <property type="entry name" value="Periplasmic binding protein-like II"/>
    <property type="match status" value="1"/>
</dbReference>
<dbReference type="PANTHER" id="PTHR30579">
    <property type="entry name" value="TRANSCRIPTIONAL REGULATOR"/>
    <property type="match status" value="1"/>
</dbReference>
<accession>A0A2W5K7K8</accession>
<name>A0A2W5K7K8_ANCNO</name>
<dbReference type="InterPro" id="IPR005119">
    <property type="entry name" value="LysR_subst-bd"/>
</dbReference>
<gene>
    <name evidence="6" type="ORF">DI565_15000</name>
</gene>
<organism evidence="6 7">
    <name type="scientific">Ancylobacter novellus</name>
    <name type="common">Thiobacillus novellus</name>
    <dbReference type="NCBI Taxonomy" id="921"/>
    <lineage>
        <taxon>Bacteria</taxon>
        <taxon>Pseudomonadati</taxon>
        <taxon>Pseudomonadota</taxon>
        <taxon>Alphaproteobacteria</taxon>
        <taxon>Hyphomicrobiales</taxon>
        <taxon>Xanthobacteraceae</taxon>
        <taxon>Ancylobacter</taxon>
    </lineage>
</organism>
<keyword evidence="2" id="KW-0805">Transcription regulation</keyword>
<dbReference type="Gene3D" id="1.10.10.10">
    <property type="entry name" value="Winged helix-like DNA-binding domain superfamily/Winged helix DNA-binding domain"/>
    <property type="match status" value="1"/>
</dbReference>
<dbReference type="Proteomes" id="UP000249577">
    <property type="component" value="Unassembled WGS sequence"/>
</dbReference>
<keyword evidence="4" id="KW-0804">Transcription</keyword>
<comment type="similarity">
    <text evidence="1">Belongs to the LysR transcriptional regulatory family.</text>
</comment>